<accession>A0ABP7NGW8</accession>
<feature type="chain" id="PRO_5046775036" description="Choice-of-anchor D domain-containing protein" evidence="6">
    <location>
        <begin position="31"/>
        <end position="608"/>
    </location>
</feature>
<dbReference type="InterPro" id="IPR013783">
    <property type="entry name" value="Ig-like_fold"/>
</dbReference>
<evidence type="ECO:0000259" key="7">
    <source>
        <dbReference type="Pfam" id="PF20611"/>
    </source>
</evidence>
<comment type="caution">
    <text evidence="9">The sequence shown here is derived from an EMBL/GenBank/DDBJ whole genome shotgun (WGS) entry which is preliminary data.</text>
</comment>
<keyword evidence="5" id="KW-0966">Cell projection</keyword>
<keyword evidence="10" id="KW-1185">Reference proteome</keyword>
<name>A0ABP7NGW8_9GAMM</name>
<evidence type="ECO:0008006" key="11">
    <source>
        <dbReference type="Google" id="ProtNLM"/>
    </source>
</evidence>
<dbReference type="Pfam" id="PF20611">
    <property type="entry name" value="DUF6801"/>
    <property type="match status" value="1"/>
</dbReference>
<evidence type="ECO:0000256" key="3">
    <source>
        <dbReference type="ARBA" id="ARBA00022490"/>
    </source>
</evidence>
<feature type="domain" description="HYDIN/VesB/CFA65-like Ig-like" evidence="8">
    <location>
        <begin position="322"/>
        <end position="416"/>
    </location>
</feature>
<gene>
    <name evidence="9" type="ORF">GCM10022278_02260</name>
</gene>
<feature type="signal peptide" evidence="6">
    <location>
        <begin position="1"/>
        <end position="30"/>
    </location>
</feature>
<evidence type="ECO:0000313" key="9">
    <source>
        <dbReference type="EMBL" id="GAA3946649.1"/>
    </source>
</evidence>
<sequence>MTTTFNARRTRLGAAVAGTILMTAHTMALAEPVTLDLELRCPFPLIGEQPIQARITADYPAEITASEGVPAITVDTITVVNEPSRQGLSLLGAVTVTGTAQSFTTISTTARDIESTVDLTVEPSPVPSTPGEFEVAAGGVADPVALTDGDVGPGQVTVDDLILSLRNLRADGTLAGMPVGEFTTDCEVVAGQDNVLASFDIVDGGPGGGGDPANVAVDVEAVDFGNVQLGLSEQRSVTVTNDGGGILAINGVTVSGANADAFIQTNDCTTLASAESCTIDVTFAAGSEGAQAAVLSIETDDPDSGVVTVDLSGNGQLEPEADIEVSDDELGFGAIDLGVTSDRTLTINNVGSAALNISDVSLQTGGDFSVLSNDCSTVAPASSCAVGLRFTGNAVGASSDVLTITSDDPDEAAVTVDLSGQVNDDDTGGSTLDIKLDVDGSTTLTSTGNTLPLTGVIDSVVDLATGMLTAELHLDPTSGTFQVSKWFRKLTATAEVEFENVGEATGTLINGKLTTSAQAYVKVPRVTVNLFGLKLPIGGGAECRTAEPVSFTVASPDGETFLPLGGGTVTGSYDLTALENCGALTSVLSNFLEGDDNTINLTLTPVQP</sequence>
<evidence type="ECO:0000256" key="4">
    <source>
        <dbReference type="ARBA" id="ARBA00023069"/>
    </source>
</evidence>
<reference evidence="10" key="1">
    <citation type="journal article" date="2019" name="Int. J. Syst. Evol. Microbiol.">
        <title>The Global Catalogue of Microorganisms (GCM) 10K type strain sequencing project: providing services to taxonomists for standard genome sequencing and annotation.</title>
        <authorList>
            <consortium name="The Broad Institute Genomics Platform"/>
            <consortium name="The Broad Institute Genome Sequencing Center for Infectious Disease"/>
            <person name="Wu L."/>
            <person name="Ma J."/>
        </authorList>
    </citation>
    <scope>NUCLEOTIDE SEQUENCE [LARGE SCALE GENOMIC DNA]</scope>
    <source>
        <strain evidence="10">JCM 17555</strain>
    </source>
</reference>
<protein>
    <recommendedName>
        <fullName evidence="11">Choice-of-anchor D domain-containing protein</fullName>
    </recommendedName>
</protein>
<evidence type="ECO:0000256" key="5">
    <source>
        <dbReference type="ARBA" id="ARBA00023273"/>
    </source>
</evidence>
<feature type="domain" description="HYDIN/VesB/CFA65-like Ig-like" evidence="8">
    <location>
        <begin position="215"/>
        <end position="311"/>
    </location>
</feature>
<dbReference type="NCBIfam" id="NF012200">
    <property type="entry name" value="choice_anch_D"/>
    <property type="match status" value="2"/>
</dbReference>
<organism evidence="9 10">
    <name type="scientific">Allohahella marinimesophila</name>
    <dbReference type="NCBI Taxonomy" id="1054972"/>
    <lineage>
        <taxon>Bacteria</taxon>
        <taxon>Pseudomonadati</taxon>
        <taxon>Pseudomonadota</taxon>
        <taxon>Gammaproteobacteria</taxon>
        <taxon>Oceanospirillales</taxon>
        <taxon>Hahellaceae</taxon>
        <taxon>Allohahella</taxon>
    </lineage>
</organism>
<evidence type="ECO:0000313" key="10">
    <source>
        <dbReference type="Proteomes" id="UP001501337"/>
    </source>
</evidence>
<evidence type="ECO:0000256" key="2">
    <source>
        <dbReference type="ARBA" id="ARBA00004496"/>
    </source>
</evidence>
<keyword evidence="6" id="KW-0732">Signal</keyword>
<dbReference type="InterPro" id="IPR053879">
    <property type="entry name" value="HYDIN_VesB_CFA65-like_Ig"/>
</dbReference>
<dbReference type="Proteomes" id="UP001501337">
    <property type="component" value="Unassembled WGS sequence"/>
</dbReference>
<comment type="subcellular location">
    <subcellularLocation>
        <location evidence="1">Cell projection</location>
        <location evidence="1">Cilium</location>
    </subcellularLocation>
    <subcellularLocation>
        <location evidence="2">Cytoplasm</location>
    </subcellularLocation>
</comment>
<dbReference type="InterPro" id="IPR046542">
    <property type="entry name" value="DUF6801"/>
</dbReference>
<evidence type="ECO:0000256" key="1">
    <source>
        <dbReference type="ARBA" id="ARBA00004138"/>
    </source>
</evidence>
<feature type="domain" description="DUF6801" evidence="7">
    <location>
        <begin position="41"/>
        <end position="197"/>
    </location>
</feature>
<proteinExistence type="predicted"/>
<keyword evidence="3" id="KW-0963">Cytoplasm</keyword>
<dbReference type="Pfam" id="PF22544">
    <property type="entry name" value="HYDIN_VesB_CFA65-like_Ig"/>
    <property type="match status" value="2"/>
</dbReference>
<evidence type="ECO:0000259" key="8">
    <source>
        <dbReference type="Pfam" id="PF22544"/>
    </source>
</evidence>
<dbReference type="Gene3D" id="2.60.40.10">
    <property type="entry name" value="Immunoglobulins"/>
    <property type="match status" value="2"/>
</dbReference>
<keyword evidence="4" id="KW-0969">Cilium</keyword>
<dbReference type="RefSeq" id="WP_344802424.1">
    <property type="nucleotide sequence ID" value="NZ_BAABBO010000001.1"/>
</dbReference>
<dbReference type="EMBL" id="BAABBO010000001">
    <property type="protein sequence ID" value="GAA3946649.1"/>
    <property type="molecule type" value="Genomic_DNA"/>
</dbReference>
<evidence type="ECO:0000256" key="6">
    <source>
        <dbReference type="SAM" id="SignalP"/>
    </source>
</evidence>